<dbReference type="RefSeq" id="WP_236403975.1">
    <property type="nucleotide sequence ID" value="NZ_JAKJHZ010000010.1"/>
</dbReference>
<dbReference type="Gene3D" id="3.60.10.10">
    <property type="entry name" value="Endonuclease/exonuclease/phosphatase"/>
    <property type="match status" value="1"/>
</dbReference>
<accession>A0ABS9HGB5</accession>
<protein>
    <recommendedName>
        <fullName evidence="3">Endonuclease/exonuclease/phosphatase domain-containing protein</fullName>
    </recommendedName>
</protein>
<dbReference type="EMBL" id="JAKJHZ010000010">
    <property type="protein sequence ID" value="MCF6379294.1"/>
    <property type="molecule type" value="Genomic_DNA"/>
</dbReference>
<comment type="caution">
    <text evidence="1">The sequence shown here is derived from an EMBL/GenBank/DDBJ whole genome shotgun (WGS) entry which is preliminary data.</text>
</comment>
<evidence type="ECO:0000313" key="1">
    <source>
        <dbReference type="EMBL" id="MCF6379294.1"/>
    </source>
</evidence>
<name>A0ABS9HGB5_9ACTN</name>
<proteinExistence type="predicted"/>
<dbReference type="SUPFAM" id="SSF56219">
    <property type="entry name" value="DNase I-like"/>
    <property type="match status" value="1"/>
</dbReference>
<gene>
    <name evidence="1" type="ORF">L2K70_16910</name>
</gene>
<dbReference type="Proteomes" id="UP001201161">
    <property type="component" value="Unassembled WGS sequence"/>
</dbReference>
<keyword evidence="2" id="KW-1185">Reference proteome</keyword>
<reference evidence="1 2" key="1">
    <citation type="submission" date="2022-01" db="EMBL/GenBank/DDBJ databases">
        <title>Nocardioides sp. nov., an actinomycete isolated from mining soil.</title>
        <authorList>
            <person name="Liu L."/>
        </authorList>
    </citation>
    <scope>NUCLEOTIDE SEQUENCE [LARGE SCALE GENOMIC DNA]</scope>
    <source>
        <strain evidence="1 2">KLBMP 9356</strain>
    </source>
</reference>
<sequence>MLVATANILDRLDRGRASEALGSVLEHGPDLVGLQEWGPTRRRILRIHDAYGWVAPFYGGNVVGFRRDRFALLGHHLRLVGKVGLADRGARPVPVLPPRATTLVRLLDRSTGTATSVIDYHLVPGVQSRGSYRADRPLLVRRHRSETRALERQVARRLAAGDAVIALGDSNYDGFELPGLVSAWADRRDDPVGTLGSSRKVDDVFAATPAAAVTLVRTASDHAAVLAERPDR</sequence>
<evidence type="ECO:0000313" key="2">
    <source>
        <dbReference type="Proteomes" id="UP001201161"/>
    </source>
</evidence>
<organism evidence="1 2">
    <name type="scientific">Nocardioides potassii</name>
    <dbReference type="NCBI Taxonomy" id="2911371"/>
    <lineage>
        <taxon>Bacteria</taxon>
        <taxon>Bacillati</taxon>
        <taxon>Actinomycetota</taxon>
        <taxon>Actinomycetes</taxon>
        <taxon>Propionibacteriales</taxon>
        <taxon>Nocardioidaceae</taxon>
        <taxon>Nocardioides</taxon>
    </lineage>
</organism>
<dbReference type="InterPro" id="IPR036691">
    <property type="entry name" value="Endo/exonu/phosph_ase_sf"/>
</dbReference>
<evidence type="ECO:0008006" key="3">
    <source>
        <dbReference type="Google" id="ProtNLM"/>
    </source>
</evidence>